<evidence type="ECO:0000313" key="2">
    <source>
        <dbReference type="EMBL" id="GJD51072.1"/>
    </source>
</evidence>
<keyword evidence="1" id="KW-0732">Signal</keyword>
<accession>A0ABQ4R069</accession>
<proteinExistence type="predicted"/>
<reference evidence="2" key="1">
    <citation type="journal article" date="2021" name="Front. Microbiol.">
        <title>Comprehensive Comparative Genomics and Phenotyping of Methylobacterium Species.</title>
        <authorList>
            <person name="Alessa O."/>
            <person name="Ogura Y."/>
            <person name="Fujitani Y."/>
            <person name="Takami H."/>
            <person name="Hayashi T."/>
            <person name="Sahin N."/>
            <person name="Tani A."/>
        </authorList>
    </citation>
    <scope>NUCLEOTIDE SEQUENCE</scope>
    <source>
        <strain evidence="2">KCTC 52305</strain>
    </source>
</reference>
<sequence>MLRHVLLALAILTAPAAAQTFALPEIGLQASGACRQLAVRDRVSTAMVPIGCLDVVGPGFRLTPSGLAMSALPPLDTSSASRLTGRHNPPNAVMLGGGNRISFCPTLSCVDNPSTDHQRATALISAETQDDGHSEEQTLAVLTTVRTGYARPWLTSTAYALGDNVSMQDGRNSVYRVVQAGTSAASGSGPSGKGSSIVDGSVRWAWINDAAINAKAGIYNETQIVAGGGATWGQANNVHLRPGAIPTFAANTELDFANDSGTDCAIGVSNCLGLWLQMVGSNKSTAGALISSSNTTNAAAVWGLRLAGSKLAEDSSLQIDTSGVRAIGIGTFSPGVYSGAAIEIQGQAQAGIGIGGTKTIAGILDASTSANGIALNGVYSGAQIVGTGWSVSPSGNVAAQSVTVSGNLYVPAPIVPATASTGCAKGQISYDASFAYVCVATNTWKRAALSSW</sequence>
<feature type="chain" id="PRO_5045473663" evidence="1">
    <location>
        <begin position="19"/>
        <end position="452"/>
    </location>
</feature>
<organism evidence="2 3">
    <name type="scientific">Methylobacterium crusticola</name>
    <dbReference type="NCBI Taxonomy" id="1697972"/>
    <lineage>
        <taxon>Bacteria</taxon>
        <taxon>Pseudomonadati</taxon>
        <taxon>Pseudomonadota</taxon>
        <taxon>Alphaproteobacteria</taxon>
        <taxon>Hyphomicrobiales</taxon>
        <taxon>Methylobacteriaceae</taxon>
        <taxon>Methylobacterium</taxon>
    </lineage>
</organism>
<keyword evidence="3" id="KW-1185">Reference proteome</keyword>
<evidence type="ECO:0000256" key="1">
    <source>
        <dbReference type="SAM" id="SignalP"/>
    </source>
</evidence>
<dbReference type="RefSeq" id="WP_128562135.1">
    <property type="nucleotide sequence ID" value="NZ_BPQH01000012.1"/>
</dbReference>
<reference evidence="2" key="2">
    <citation type="submission" date="2021-08" db="EMBL/GenBank/DDBJ databases">
        <authorList>
            <person name="Tani A."/>
            <person name="Ola A."/>
            <person name="Ogura Y."/>
            <person name="Katsura K."/>
            <person name="Hayashi T."/>
        </authorList>
    </citation>
    <scope>NUCLEOTIDE SEQUENCE</scope>
    <source>
        <strain evidence="2">KCTC 52305</strain>
    </source>
</reference>
<evidence type="ECO:0000313" key="3">
    <source>
        <dbReference type="Proteomes" id="UP001055167"/>
    </source>
</evidence>
<protein>
    <submittedName>
        <fullName evidence="2">Uncharacterized protein</fullName>
    </submittedName>
</protein>
<feature type="signal peptide" evidence="1">
    <location>
        <begin position="1"/>
        <end position="18"/>
    </location>
</feature>
<dbReference type="EMBL" id="BPQH01000012">
    <property type="protein sequence ID" value="GJD51072.1"/>
    <property type="molecule type" value="Genomic_DNA"/>
</dbReference>
<comment type="caution">
    <text evidence="2">The sequence shown here is derived from an EMBL/GenBank/DDBJ whole genome shotgun (WGS) entry which is preliminary data.</text>
</comment>
<name>A0ABQ4R069_9HYPH</name>
<dbReference type="Proteomes" id="UP001055167">
    <property type="component" value="Unassembled WGS sequence"/>
</dbReference>
<gene>
    <name evidence="2" type="ORF">OPKNFCMD_3823</name>
</gene>